<accession>A0ABQ7RQP9</accession>
<evidence type="ECO:0000313" key="3">
    <source>
        <dbReference type="Proteomes" id="UP001197328"/>
    </source>
</evidence>
<sequence>MSTRFGDREHQRELCPGQHPGLVNGVRQNVLVERLVQEPQQVRHCQPAGVRVLDPQPPYKNVEYQHVQGAQVVGLFAEKPDNRQVDVRSKQQQRILDIRDQRRDCERQRVFGKRLDDAVIGEVEQRVRGKGEDLEHIGWCRQPQTRIDQQMCVLGLENLGQRDRVVVHLMRLDRARRSSHHQLWVQNVSSVHDERVRTNRARQGEVVPGHRRKDQGGRTDESAKVHHRTQKRDKMRENPYVLQAVVGEDVEHGLGDALPGNARRQVGHFVYNPTLHNSKG</sequence>
<gene>
    <name evidence="2" type="ORF">KL940_004896</name>
</gene>
<reference evidence="2 3" key="1">
    <citation type="journal article" date="2021" name="G3 (Bethesda)">
        <title>Genomic diversity, chromosomal rearrangements, and interspecies hybridization in the ogataea polymorpha species complex.</title>
        <authorList>
            <person name="Hanson S.J."/>
            <person name="Cinneide E.O."/>
            <person name="Salzberg L.I."/>
            <person name="Wolfe K.H."/>
            <person name="McGowan J."/>
            <person name="Fitzpatrick D.A."/>
            <person name="Matlin K."/>
        </authorList>
    </citation>
    <scope>NUCLEOTIDE SEQUENCE [LARGE SCALE GENOMIC DNA]</scope>
    <source>
        <strain evidence="2">51-138</strain>
    </source>
</reference>
<dbReference type="EMBL" id="JAHLVD010000017">
    <property type="protein sequence ID" value="KAG7845851.1"/>
    <property type="molecule type" value="Genomic_DNA"/>
</dbReference>
<feature type="region of interest" description="Disordered" evidence="1">
    <location>
        <begin position="202"/>
        <end position="236"/>
    </location>
</feature>
<organism evidence="2 3">
    <name type="scientific">Pichia angusta</name>
    <name type="common">Yeast</name>
    <name type="synonym">Hansenula polymorpha</name>
    <dbReference type="NCBI Taxonomy" id="870730"/>
    <lineage>
        <taxon>Eukaryota</taxon>
        <taxon>Fungi</taxon>
        <taxon>Dikarya</taxon>
        <taxon>Ascomycota</taxon>
        <taxon>Saccharomycotina</taxon>
        <taxon>Pichiomycetes</taxon>
        <taxon>Pichiales</taxon>
        <taxon>Pichiaceae</taxon>
        <taxon>Ogataea</taxon>
    </lineage>
</organism>
<comment type="caution">
    <text evidence="2">The sequence shown here is derived from an EMBL/GenBank/DDBJ whole genome shotgun (WGS) entry which is preliminary data.</text>
</comment>
<evidence type="ECO:0000313" key="2">
    <source>
        <dbReference type="EMBL" id="KAG7845851.1"/>
    </source>
</evidence>
<proteinExistence type="predicted"/>
<feature type="compositionally biased region" description="Basic and acidic residues" evidence="1">
    <location>
        <begin position="214"/>
        <end position="224"/>
    </location>
</feature>
<protein>
    <submittedName>
        <fullName evidence="2">Uncharacterized protein</fullName>
    </submittedName>
</protein>
<evidence type="ECO:0000256" key="1">
    <source>
        <dbReference type="SAM" id="MobiDB-lite"/>
    </source>
</evidence>
<keyword evidence="3" id="KW-1185">Reference proteome</keyword>
<name>A0ABQ7RQP9_PICAN</name>
<dbReference type="Proteomes" id="UP001197328">
    <property type="component" value="Unassembled WGS sequence"/>
</dbReference>